<organism evidence="3 4">
    <name type="scientific">Mortierella isabellina</name>
    <name type="common">Filamentous fungus</name>
    <name type="synonym">Umbelopsis isabellina</name>
    <dbReference type="NCBI Taxonomy" id="91625"/>
    <lineage>
        <taxon>Eukaryota</taxon>
        <taxon>Fungi</taxon>
        <taxon>Fungi incertae sedis</taxon>
        <taxon>Mucoromycota</taxon>
        <taxon>Mucoromycotina</taxon>
        <taxon>Umbelopsidomycetes</taxon>
        <taxon>Umbelopsidales</taxon>
        <taxon>Umbelopsidaceae</taxon>
        <taxon>Umbelopsis</taxon>
    </lineage>
</organism>
<feature type="compositionally biased region" description="Low complexity" evidence="2">
    <location>
        <begin position="1"/>
        <end position="19"/>
    </location>
</feature>
<dbReference type="InterPro" id="IPR036322">
    <property type="entry name" value="WD40_repeat_dom_sf"/>
</dbReference>
<dbReference type="EMBL" id="JAEPQZ010000008">
    <property type="protein sequence ID" value="KAG2178006.1"/>
    <property type="molecule type" value="Genomic_DNA"/>
</dbReference>
<dbReference type="InterPro" id="IPR015943">
    <property type="entry name" value="WD40/YVTN_repeat-like_dom_sf"/>
</dbReference>
<dbReference type="SUPFAM" id="SSF50978">
    <property type="entry name" value="WD40 repeat-like"/>
    <property type="match status" value="1"/>
</dbReference>
<dbReference type="PROSITE" id="PS50294">
    <property type="entry name" value="WD_REPEATS_REGION"/>
    <property type="match status" value="1"/>
</dbReference>
<dbReference type="InterPro" id="IPR001680">
    <property type="entry name" value="WD40_rpt"/>
</dbReference>
<reference evidence="3" key="1">
    <citation type="submission" date="2020-12" db="EMBL/GenBank/DDBJ databases">
        <title>Metabolic potential, ecology and presence of endohyphal bacteria is reflected in genomic diversity of Mucoromycotina.</title>
        <authorList>
            <person name="Muszewska A."/>
            <person name="Okrasinska A."/>
            <person name="Steczkiewicz K."/>
            <person name="Drgas O."/>
            <person name="Orlowska M."/>
            <person name="Perlinska-Lenart U."/>
            <person name="Aleksandrzak-Piekarczyk T."/>
            <person name="Szatraj K."/>
            <person name="Zielenkiewicz U."/>
            <person name="Pilsyk S."/>
            <person name="Malc E."/>
            <person name="Mieczkowski P."/>
            <person name="Kruszewska J.S."/>
            <person name="Biernat P."/>
            <person name="Pawlowska J."/>
        </authorList>
    </citation>
    <scope>NUCLEOTIDE SEQUENCE</scope>
    <source>
        <strain evidence="3">WA0000067209</strain>
    </source>
</reference>
<feature type="region of interest" description="Disordered" evidence="2">
    <location>
        <begin position="1"/>
        <end position="29"/>
    </location>
</feature>
<keyword evidence="4" id="KW-1185">Reference proteome</keyword>
<gene>
    <name evidence="3" type="ORF">INT43_003259</name>
</gene>
<proteinExistence type="predicted"/>
<dbReference type="PROSITE" id="PS50082">
    <property type="entry name" value="WD_REPEATS_2"/>
    <property type="match status" value="1"/>
</dbReference>
<evidence type="ECO:0000256" key="2">
    <source>
        <dbReference type="SAM" id="MobiDB-lite"/>
    </source>
</evidence>
<dbReference type="Pfam" id="PF00400">
    <property type="entry name" value="WD40"/>
    <property type="match status" value="3"/>
</dbReference>
<dbReference type="PANTHER" id="PTHR46866">
    <property type="entry name" value="GH12955P"/>
    <property type="match status" value="1"/>
</dbReference>
<evidence type="ECO:0000313" key="4">
    <source>
        <dbReference type="Proteomes" id="UP000654370"/>
    </source>
</evidence>
<comment type="caution">
    <text evidence="3">The sequence shown here is derived from an EMBL/GenBank/DDBJ whole genome shotgun (WGS) entry which is preliminary data.</text>
</comment>
<accession>A0A8H7PRQ1</accession>
<evidence type="ECO:0000256" key="1">
    <source>
        <dbReference type="PROSITE-ProRule" id="PRU00221"/>
    </source>
</evidence>
<protein>
    <submittedName>
        <fullName evidence="3">Uncharacterized protein</fullName>
    </submittedName>
</protein>
<name>A0A8H7PRQ1_MORIS</name>
<dbReference type="SMART" id="SM00320">
    <property type="entry name" value="WD40"/>
    <property type="match status" value="6"/>
</dbReference>
<evidence type="ECO:0000313" key="3">
    <source>
        <dbReference type="EMBL" id="KAG2178006.1"/>
    </source>
</evidence>
<dbReference type="OrthoDB" id="26681at2759"/>
<dbReference type="Proteomes" id="UP000654370">
    <property type="component" value="Unassembled WGS sequence"/>
</dbReference>
<dbReference type="AlphaFoldDB" id="A0A8H7PRQ1"/>
<dbReference type="PANTHER" id="PTHR46866:SF1">
    <property type="entry name" value="GH12955P"/>
    <property type="match status" value="1"/>
</dbReference>
<keyword evidence="1" id="KW-0853">WD repeat</keyword>
<sequence>MPFSSNEIITSSKLSSSPTSEKDKPAPKTSVVNSVLPWKTKWKPAPEDIKNWNRFLSTNSEEMSKSLQFSFNDLKLRGFAGHTSAIRTFGINESANIFGSGSRDRSVKLWSLDVYRGIENWKTDSYSECLISYNGHRRTNISDVHFITGGGSSSTSDIVASCDGQVHLWEPETAKTLHQFNTGKANMVSISPIFRSRCLVGGNNDGTIVTLDCKTHSALHSWKSSSGNSGVLRVVAVNAAETLIAVGFSSGVISLIESRTGSLVATWKGGDSEVTNMKFHSNELLVTCAPADHTVCFWNVSRLALVKTVPVQNDFISLDLFKDEIIAINSNNSVSFTPLNEDFQPYTSKFKGSIFKSQITSFGVVPVNQLLLFGCGEGEIYLYA</sequence>
<feature type="repeat" description="WD" evidence="1">
    <location>
        <begin position="79"/>
        <end position="113"/>
    </location>
</feature>
<dbReference type="Gene3D" id="2.130.10.10">
    <property type="entry name" value="YVTN repeat-like/Quinoprotein amine dehydrogenase"/>
    <property type="match status" value="2"/>
</dbReference>